<dbReference type="AlphaFoldDB" id="A0A0E9PVN4"/>
<organism evidence="1">
    <name type="scientific">Anguilla anguilla</name>
    <name type="common">European freshwater eel</name>
    <name type="synonym">Muraena anguilla</name>
    <dbReference type="NCBI Taxonomy" id="7936"/>
    <lineage>
        <taxon>Eukaryota</taxon>
        <taxon>Metazoa</taxon>
        <taxon>Chordata</taxon>
        <taxon>Craniata</taxon>
        <taxon>Vertebrata</taxon>
        <taxon>Euteleostomi</taxon>
        <taxon>Actinopterygii</taxon>
        <taxon>Neopterygii</taxon>
        <taxon>Teleostei</taxon>
        <taxon>Anguilliformes</taxon>
        <taxon>Anguillidae</taxon>
        <taxon>Anguilla</taxon>
    </lineage>
</organism>
<reference evidence="1" key="1">
    <citation type="submission" date="2014-11" db="EMBL/GenBank/DDBJ databases">
        <authorList>
            <person name="Amaro Gonzalez C."/>
        </authorList>
    </citation>
    <scope>NUCLEOTIDE SEQUENCE</scope>
</reference>
<name>A0A0E9PVN4_ANGAN</name>
<accession>A0A0E9PVN4</accession>
<sequence>MNFFVFTVWVCRSDPWQCASLDFVSNINSIHHSIHEITH</sequence>
<proteinExistence type="predicted"/>
<reference evidence="1" key="2">
    <citation type="journal article" date="2015" name="Fish Shellfish Immunol.">
        <title>Early steps in the European eel (Anguilla anguilla)-Vibrio vulnificus interaction in the gills: Role of the RtxA13 toxin.</title>
        <authorList>
            <person name="Callol A."/>
            <person name="Pajuelo D."/>
            <person name="Ebbesson L."/>
            <person name="Teles M."/>
            <person name="MacKenzie S."/>
            <person name="Amaro C."/>
        </authorList>
    </citation>
    <scope>NUCLEOTIDE SEQUENCE</scope>
</reference>
<evidence type="ECO:0000313" key="1">
    <source>
        <dbReference type="EMBL" id="JAH08317.1"/>
    </source>
</evidence>
<protein>
    <submittedName>
        <fullName evidence="1">Uncharacterized protein</fullName>
    </submittedName>
</protein>
<dbReference type="EMBL" id="GBXM01100260">
    <property type="protein sequence ID" value="JAH08317.1"/>
    <property type="molecule type" value="Transcribed_RNA"/>
</dbReference>